<feature type="compositionally biased region" description="Polar residues" evidence="1">
    <location>
        <begin position="245"/>
        <end position="263"/>
    </location>
</feature>
<protein>
    <submittedName>
        <fullName evidence="2">Uncharacterized protein</fullName>
    </submittedName>
</protein>
<accession>A0A830CFA4</accession>
<evidence type="ECO:0000313" key="3">
    <source>
        <dbReference type="Proteomes" id="UP000653305"/>
    </source>
</evidence>
<keyword evidence="3" id="KW-1185">Reference proteome</keyword>
<reference evidence="2" key="1">
    <citation type="submission" date="2020-07" db="EMBL/GenBank/DDBJ databases">
        <title>Ethylene signaling mediates host invasion by parasitic plants.</title>
        <authorList>
            <person name="Yoshida S."/>
        </authorList>
    </citation>
    <scope>NUCLEOTIDE SEQUENCE</scope>
    <source>
        <strain evidence="2">Okayama</strain>
    </source>
</reference>
<dbReference type="AlphaFoldDB" id="A0A830CFA4"/>
<dbReference type="Proteomes" id="UP000653305">
    <property type="component" value="Unassembled WGS sequence"/>
</dbReference>
<dbReference type="PANTHER" id="PTHR36371">
    <property type="entry name" value="PROTEIN PLASTID TRANSCRIPTIONALLY ACTIVE 10"/>
    <property type="match status" value="1"/>
</dbReference>
<feature type="region of interest" description="Disordered" evidence="1">
    <location>
        <begin position="210"/>
        <end position="273"/>
    </location>
</feature>
<dbReference type="GO" id="GO:0009507">
    <property type="term" value="C:chloroplast"/>
    <property type="evidence" value="ECO:0007669"/>
    <property type="project" value="TreeGrafter"/>
</dbReference>
<comment type="caution">
    <text evidence="2">The sequence shown here is derived from an EMBL/GenBank/DDBJ whole genome shotgun (WGS) entry which is preliminary data.</text>
</comment>
<dbReference type="InterPro" id="IPR044967">
    <property type="entry name" value="PTAC10"/>
</dbReference>
<feature type="region of interest" description="Disordered" evidence="1">
    <location>
        <begin position="141"/>
        <end position="184"/>
    </location>
</feature>
<feature type="compositionally biased region" description="Basic and acidic residues" evidence="1">
    <location>
        <begin position="165"/>
        <end position="184"/>
    </location>
</feature>
<gene>
    <name evidence="2" type="ORF">PHJA_001974900</name>
</gene>
<dbReference type="PANTHER" id="PTHR36371:SF1">
    <property type="entry name" value="PROTEIN PLASTID TRANSCRIPTIONALLY ACTIVE 10"/>
    <property type="match status" value="1"/>
</dbReference>
<dbReference type="EMBL" id="BMAC01000522">
    <property type="protein sequence ID" value="GFP98310.1"/>
    <property type="molecule type" value="Genomic_DNA"/>
</dbReference>
<organism evidence="2 3">
    <name type="scientific">Phtheirospermum japonicum</name>
    <dbReference type="NCBI Taxonomy" id="374723"/>
    <lineage>
        <taxon>Eukaryota</taxon>
        <taxon>Viridiplantae</taxon>
        <taxon>Streptophyta</taxon>
        <taxon>Embryophyta</taxon>
        <taxon>Tracheophyta</taxon>
        <taxon>Spermatophyta</taxon>
        <taxon>Magnoliopsida</taxon>
        <taxon>eudicotyledons</taxon>
        <taxon>Gunneridae</taxon>
        <taxon>Pentapetalae</taxon>
        <taxon>asterids</taxon>
        <taxon>lamiids</taxon>
        <taxon>Lamiales</taxon>
        <taxon>Orobanchaceae</taxon>
        <taxon>Orobanchaceae incertae sedis</taxon>
        <taxon>Phtheirospermum</taxon>
    </lineage>
</organism>
<dbReference type="OrthoDB" id="514964at2759"/>
<dbReference type="GO" id="GO:0000427">
    <property type="term" value="C:plastid-encoded plastid RNA polymerase complex"/>
    <property type="evidence" value="ECO:0007669"/>
    <property type="project" value="InterPro"/>
</dbReference>
<sequence>MQLWQIHNAEQMILDDMEVNPDKYKDKNLTELTDEEEFDEENSVKYGKAYYKKALLPKMTVKINVKELDLKAALAERQLHNKLMKEAEGRGEDYNITKLRRNEEMDEYDLIHWRRSFEEREALLRDISCRQAVGLPLEEPGRNVDPSYFGKDQYDPDSPLYRYDYWGEPKNSEKSKQERMTDAHNKSIVGKGTVWYEMSYEDAIKQQMQREKLGIKPRQYDDDSDRDPDEEDDDDDDDFDYSILGTPSANVSNQPRVNGTESSRLSDEGIFED</sequence>
<evidence type="ECO:0000256" key="1">
    <source>
        <dbReference type="SAM" id="MobiDB-lite"/>
    </source>
</evidence>
<dbReference type="GO" id="GO:0003723">
    <property type="term" value="F:RNA binding"/>
    <property type="evidence" value="ECO:0007669"/>
    <property type="project" value="InterPro"/>
</dbReference>
<feature type="compositionally biased region" description="Basic and acidic residues" evidence="1">
    <location>
        <begin position="210"/>
        <end position="221"/>
    </location>
</feature>
<name>A0A830CFA4_9LAMI</name>
<feature type="compositionally biased region" description="Acidic residues" evidence="1">
    <location>
        <begin position="222"/>
        <end position="240"/>
    </location>
</feature>
<evidence type="ECO:0000313" key="2">
    <source>
        <dbReference type="EMBL" id="GFP98310.1"/>
    </source>
</evidence>
<proteinExistence type="predicted"/>